<sequence>MQNMIQMISLMFVGHLGELPLSAAASAASFTAVTGFSLLMGMGSALDTLCGQSYGAKQYYMLGIHKQRAMLVITLACVPLAFLWAHTSQILVLCGQRPEIATEAGRYARCMIPSLFAYGLLQCHVRFMQAQNAVFPIMLCAGLTVLVHVGACCVLVHGLELGIEGAAFANSISYWVYVLILACYVRVSKNCERTWNGFSREALRDVLGFIKLAVPSATMVCCYQFFSFQMSMASLRYSCVCQDGCGLGISLSPPWHGGMGMGSALDTLCGQSYGAKQYYMLGIHKQRAMLVITLACVPLAFLWAHTSQILVLCGQRPEIATEAGRYARCMIPSLFAYGLLQCHVRFMQAQNAVFPIMLCAGLTVLVHVGACYILVHGLELGIAGAAFGNSISYWVYVLILACYVRVSKNCERTWNGFSREALRDVLGFIKLAVPSATMVCMEWSAFEVLVLLSGLLPNPQLETSVLSISLNSSSMVFMLPFGLGAAVSTRVSNELGAGRHDAAQITVYVGLFLALIEGLIVGLILILLRKIWGYAYSNEEEVVNYMAIMLPILAISIVLDAIQAVLSGVARGCGWQKIGAFVNLGTYYIVGIPTAVVLAFALHFGGKGLWMGIICGTFLQVLVFLTIILYTDWENEGRKAKDRIFSSTIATDMRI</sequence>
<dbReference type="InterPro" id="IPR002528">
    <property type="entry name" value="MATE_fam"/>
</dbReference>
<dbReference type="CDD" id="cd13132">
    <property type="entry name" value="MATE_eukaryotic"/>
    <property type="match status" value="1"/>
</dbReference>
<evidence type="ECO:0000256" key="5">
    <source>
        <dbReference type="ARBA" id="ARBA00023136"/>
    </source>
</evidence>
<dbReference type="OrthoDB" id="2126698at2759"/>
<evidence type="ECO:0000256" key="6">
    <source>
        <dbReference type="RuleBase" id="RU004914"/>
    </source>
</evidence>
<organism evidence="7 8">
    <name type="scientific">Ananas comosus</name>
    <name type="common">Pineapple</name>
    <name type="synonym">Ananas ananas</name>
    <dbReference type="NCBI Taxonomy" id="4615"/>
    <lineage>
        <taxon>Eukaryota</taxon>
        <taxon>Viridiplantae</taxon>
        <taxon>Streptophyta</taxon>
        <taxon>Embryophyta</taxon>
        <taxon>Tracheophyta</taxon>
        <taxon>Spermatophyta</taxon>
        <taxon>Magnoliopsida</taxon>
        <taxon>Liliopsida</taxon>
        <taxon>Poales</taxon>
        <taxon>Bromeliaceae</taxon>
        <taxon>Bromelioideae</taxon>
        <taxon>Ananas</taxon>
    </lineage>
</organism>
<feature type="transmembrane region" description="Helical" evidence="6">
    <location>
        <begin position="507"/>
        <end position="528"/>
    </location>
</feature>
<evidence type="ECO:0000256" key="3">
    <source>
        <dbReference type="ARBA" id="ARBA00022692"/>
    </source>
</evidence>
<dbReference type="Proteomes" id="UP000515123">
    <property type="component" value="Linkage group 5"/>
</dbReference>
<gene>
    <name evidence="8" type="primary">LOC109710715</name>
</gene>
<dbReference type="InterPro" id="IPR045069">
    <property type="entry name" value="MATE_euk"/>
</dbReference>
<feature type="transmembrane region" description="Helical" evidence="6">
    <location>
        <begin position="69"/>
        <end position="95"/>
    </location>
</feature>
<feature type="transmembrane region" description="Helical" evidence="6">
    <location>
        <begin position="381"/>
        <end position="404"/>
    </location>
</feature>
<dbReference type="AlphaFoldDB" id="A0A6P5F6C2"/>
<evidence type="ECO:0000313" key="8">
    <source>
        <dbReference type="RefSeq" id="XP_020089043.1"/>
    </source>
</evidence>
<dbReference type="NCBIfam" id="TIGR00797">
    <property type="entry name" value="matE"/>
    <property type="match status" value="2"/>
</dbReference>
<feature type="transmembrane region" description="Helical" evidence="6">
    <location>
        <begin position="288"/>
        <end position="311"/>
    </location>
</feature>
<reference evidence="7" key="1">
    <citation type="journal article" date="2015" name="Nat. Genet.">
        <title>The pineapple genome and the evolution of CAM photosynthesis.</title>
        <authorList>
            <person name="Ming R."/>
            <person name="VanBuren R."/>
            <person name="Wai C.M."/>
            <person name="Tang H."/>
            <person name="Schatz M.C."/>
            <person name="Bowers J.E."/>
            <person name="Lyons E."/>
            <person name="Wang M.L."/>
            <person name="Chen J."/>
            <person name="Biggers E."/>
            <person name="Zhang J."/>
            <person name="Huang L."/>
            <person name="Zhang L."/>
            <person name="Miao W."/>
            <person name="Zhang J."/>
            <person name="Ye Z."/>
            <person name="Miao C."/>
            <person name="Lin Z."/>
            <person name="Wang H."/>
            <person name="Zhou H."/>
            <person name="Yim W.C."/>
            <person name="Priest H.D."/>
            <person name="Zheng C."/>
            <person name="Woodhouse M."/>
            <person name="Edger P.P."/>
            <person name="Guyot R."/>
            <person name="Guo H.B."/>
            <person name="Guo H."/>
            <person name="Zheng G."/>
            <person name="Singh R."/>
            <person name="Sharma A."/>
            <person name="Min X."/>
            <person name="Zheng Y."/>
            <person name="Lee H."/>
            <person name="Gurtowski J."/>
            <person name="Sedlazeck F.J."/>
            <person name="Harkess A."/>
            <person name="McKain M.R."/>
            <person name="Liao Z."/>
            <person name="Fang J."/>
            <person name="Liu J."/>
            <person name="Zhang X."/>
            <person name="Zhang Q."/>
            <person name="Hu W."/>
            <person name="Qin Y."/>
            <person name="Wang K."/>
            <person name="Chen L.Y."/>
            <person name="Shirley N."/>
            <person name="Lin Y.R."/>
            <person name="Liu L.Y."/>
            <person name="Hernandez A.G."/>
            <person name="Wright C.L."/>
            <person name="Bulone V."/>
            <person name="Tuskan G.A."/>
            <person name="Heath K."/>
            <person name="Zee F."/>
            <person name="Moore P.H."/>
            <person name="Sunkar R."/>
            <person name="Leebens-Mack J.H."/>
            <person name="Mockler T."/>
            <person name="Bennetzen J.L."/>
            <person name="Freeling M."/>
            <person name="Sankoff D."/>
            <person name="Paterson A.H."/>
            <person name="Zhu X."/>
            <person name="Yang X."/>
            <person name="Smith J.A."/>
            <person name="Cushman J.C."/>
            <person name="Paull R.E."/>
            <person name="Yu Q."/>
        </authorList>
    </citation>
    <scope>NUCLEOTIDE SEQUENCE [LARGE SCALE GENOMIC DNA]</scope>
    <source>
        <strain evidence="7">cv. F153</strain>
    </source>
</reference>
<proteinExistence type="inferred from homology"/>
<dbReference type="GO" id="GO:1990961">
    <property type="term" value="P:xenobiotic detoxification by transmembrane export across the plasma membrane"/>
    <property type="evidence" value="ECO:0007669"/>
    <property type="project" value="InterPro"/>
</dbReference>
<dbReference type="GeneID" id="109710715"/>
<dbReference type="PANTHER" id="PTHR11206">
    <property type="entry name" value="MULTIDRUG RESISTANCE PROTEIN"/>
    <property type="match status" value="1"/>
</dbReference>
<accession>A0A6P5F6C2</accession>
<dbReference type="RefSeq" id="XP_020089043.1">
    <property type="nucleotide sequence ID" value="XM_020233454.1"/>
</dbReference>
<dbReference type="Pfam" id="PF01554">
    <property type="entry name" value="MatE"/>
    <property type="match status" value="3"/>
</dbReference>
<reference evidence="8" key="2">
    <citation type="submission" date="2025-08" db="UniProtKB">
        <authorList>
            <consortium name="RefSeq"/>
        </authorList>
    </citation>
    <scope>IDENTIFICATION</scope>
    <source>
        <tissue evidence="8">Leaf</tissue>
    </source>
</reference>
<evidence type="ECO:0000256" key="4">
    <source>
        <dbReference type="ARBA" id="ARBA00022989"/>
    </source>
</evidence>
<feature type="transmembrane region" description="Helical" evidence="6">
    <location>
        <begin position="581"/>
        <end position="602"/>
    </location>
</feature>
<feature type="transmembrane region" description="Helical" evidence="6">
    <location>
        <begin position="466"/>
        <end position="487"/>
    </location>
</feature>
<evidence type="ECO:0000256" key="1">
    <source>
        <dbReference type="ARBA" id="ARBA00004141"/>
    </source>
</evidence>
<feature type="transmembrane region" description="Helical" evidence="6">
    <location>
        <begin position="548"/>
        <end position="569"/>
    </location>
</feature>
<feature type="transmembrane region" description="Helical" evidence="6">
    <location>
        <begin position="608"/>
        <end position="631"/>
    </location>
</feature>
<keyword evidence="5 6" id="KW-0472">Membrane</keyword>
<comment type="similarity">
    <text evidence="2 6">Belongs to the multi antimicrobial extrusion (MATE) (TC 2.A.66.1) family.</text>
</comment>
<dbReference type="GO" id="GO:0042910">
    <property type="term" value="F:xenobiotic transmembrane transporter activity"/>
    <property type="evidence" value="ECO:0007669"/>
    <property type="project" value="InterPro"/>
</dbReference>
<feature type="transmembrane region" description="Helical" evidence="6">
    <location>
        <begin position="207"/>
        <end position="226"/>
    </location>
</feature>
<keyword evidence="3 6" id="KW-0812">Transmembrane</keyword>
<feature type="transmembrane region" description="Helical" evidence="6">
    <location>
        <begin position="425"/>
        <end position="446"/>
    </location>
</feature>
<dbReference type="GO" id="GO:0016020">
    <property type="term" value="C:membrane"/>
    <property type="evidence" value="ECO:0007669"/>
    <property type="project" value="UniProtKB-SubCell"/>
</dbReference>
<evidence type="ECO:0000313" key="7">
    <source>
        <dbReference type="Proteomes" id="UP000515123"/>
    </source>
</evidence>
<feature type="transmembrane region" description="Helical" evidence="6">
    <location>
        <begin position="168"/>
        <end position="187"/>
    </location>
</feature>
<dbReference type="GO" id="GO:0015297">
    <property type="term" value="F:antiporter activity"/>
    <property type="evidence" value="ECO:0007669"/>
    <property type="project" value="InterPro"/>
</dbReference>
<feature type="transmembrane region" description="Helical" evidence="6">
    <location>
        <begin position="352"/>
        <end position="375"/>
    </location>
</feature>
<comment type="subcellular location">
    <subcellularLocation>
        <location evidence="1">Membrane</location>
        <topology evidence="1">Multi-pass membrane protein</topology>
    </subcellularLocation>
</comment>
<keyword evidence="7" id="KW-1185">Reference proteome</keyword>
<name>A0A6P5F6C2_ANACO</name>
<feature type="transmembrane region" description="Helical" evidence="6">
    <location>
        <begin position="133"/>
        <end position="156"/>
    </location>
</feature>
<evidence type="ECO:0000256" key="2">
    <source>
        <dbReference type="ARBA" id="ARBA00010199"/>
    </source>
</evidence>
<protein>
    <recommendedName>
        <fullName evidence="6">Protein DETOXIFICATION</fullName>
    </recommendedName>
    <alternativeName>
        <fullName evidence="6">Multidrug and toxic compound extrusion protein</fullName>
    </alternativeName>
</protein>
<keyword evidence="4 6" id="KW-1133">Transmembrane helix</keyword>